<evidence type="ECO:0000256" key="4">
    <source>
        <dbReference type="SAM" id="Phobius"/>
    </source>
</evidence>
<accession>A0ABD2X343</accession>
<keyword evidence="3" id="KW-1015">Disulfide bond</keyword>
<keyword evidence="6" id="KW-1185">Reference proteome</keyword>
<dbReference type="Pfam" id="PF11410">
    <property type="entry name" value="Antifungal_pept"/>
    <property type="match status" value="1"/>
</dbReference>
<evidence type="ECO:0000313" key="6">
    <source>
        <dbReference type="Proteomes" id="UP001627154"/>
    </source>
</evidence>
<keyword evidence="4" id="KW-1133">Transmembrane helix</keyword>
<dbReference type="InterPro" id="IPR024206">
    <property type="entry name" value="Gurmarin/antimicrobial_peptd"/>
</dbReference>
<feature type="transmembrane region" description="Helical" evidence="4">
    <location>
        <begin position="31"/>
        <end position="52"/>
    </location>
</feature>
<dbReference type="InterPro" id="IPR009101">
    <property type="entry name" value="Gurmarin/antifun_pep"/>
</dbReference>
<keyword evidence="1" id="KW-0929">Antimicrobial</keyword>
<dbReference type="SUPFAM" id="SSF57048">
    <property type="entry name" value="Gurmarin-like"/>
    <property type="match status" value="1"/>
</dbReference>
<dbReference type="EMBL" id="JBJJXI010000055">
    <property type="protein sequence ID" value="KAL3399736.1"/>
    <property type="molecule type" value="Genomic_DNA"/>
</dbReference>
<keyword evidence="4" id="KW-0472">Membrane</keyword>
<organism evidence="5 6">
    <name type="scientific">Trichogramma kaykai</name>
    <dbReference type="NCBI Taxonomy" id="54128"/>
    <lineage>
        <taxon>Eukaryota</taxon>
        <taxon>Metazoa</taxon>
        <taxon>Ecdysozoa</taxon>
        <taxon>Arthropoda</taxon>
        <taxon>Hexapoda</taxon>
        <taxon>Insecta</taxon>
        <taxon>Pterygota</taxon>
        <taxon>Neoptera</taxon>
        <taxon>Endopterygota</taxon>
        <taxon>Hymenoptera</taxon>
        <taxon>Apocrita</taxon>
        <taxon>Proctotrupomorpha</taxon>
        <taxon>Chalcidoidea</taxon>
        <taxon>Trichogrammatidae</taxon>
        <taxon>Trichogramma</taxon>
    </lineage>
</organism>
<evidence type="ECO:0000313" key="5">
    <source>
        <dbReference type="EMBL" id="KAL3399736.1"/>
    </source>
</evidence>
<keyword evidence="2" id="KW-0960">Knottin</keyword>
<keyword evidence="4" id="KW-0812">Transmembrane</keyword>
<sequence>MSARASIDIVFLAHQVYTNSPKMISFRTCRLFVLMVVAMLMLSFAPSAMACLKKGKKCTASGSRGNCCSGLCNQAAGKKTGKCT</sequence>
<evidence type="ECO:0000256" key="1">
    <source>
        <dbReference type="ARBA" id="ARBA00022529"/>
    </source>
</evidence>
<evidence type="ECO:0000256" key="3">
    <source>
        <dbReference type="ARBA" id="ARBA00023157"/>
    </source>
</evidence>
<protein>
    <submittedName>
        <fullName evidence="5">Uncharacterized protein</fullName>
    </submittedName>
</protein>
<reference evidence="5 6" key="1">
    <citation type="journal article" date="2024" name="bioRxiv">
        <title>A reference genome for Trichogramma kaykai: A tiny desert-dwelling parasitoid wasp with competing sex-ratio distorters.</title>
        <authorList>
            <person name="Culotta J."/>
            <person name="Lindsey A.R."/>
        </authorList>
    </citation>
    <scope>NUCLEOTIDE SEQUENCE [LARGE SCALE GENOMIC DNA]</scope>
    <source>
        <strain evidence="5 6">KSX58</strain>
    </source>
</reference>
<dbReference type="Proteomes" id="UP001627154">
    <property type="component" value="Unassembled WGS sequence"/>
</dbReference>
<evidence type="ECO:0000256" key="2">
    <source>
        <dbReference type="ARBA" id="ARBA00022854"/>
    </source>
</evidence>
<name>A0ABD2X343_9HYME</name>
<proteinExistence type="predicted"/>
<comment type="caution">
    <text evidence="5">The sequence shown here is derived from an EMBL/GenBank/DDBJ whole genome shotgun (WGS) entry which is preliminary data.</text>
</comment>
<dbReference type="AlphaFoldDB" id="A0ABD2X343"/>
<gene>
    <name evidence="5" type="ORF">TKK_006982</name>
</gene>